<dbReference type="GO" id="GO:0001525">
    <property type="term" value="P:angiogenesis"/>
    <property type="evidence" value="ECO:0000318"/>
    <property type="project" value="GO_Central"/>
</dbReference>
<keyword evidence="4" id="KW-0732">Signal</keyword>
<keyword evidence="9 14" id="KW-0472">Membrane</keyword>
<dbReference type="Proteomes" id="UP000001038">
    <property type="component" value="Chromosome 23"/>
</dbReference>
<dbReference type="InterPro" id="IPR036116">
    <property type="entry name" value="FN3_sf"/>
</dbReference>
<dbReference type="PANTHER" id="PTHR46957:SF2">
    <property type="entry name" value="RECEPTOR-TYPE TYROSINE-PROTEIN PHOSPHATASE BETA"/>
    <property type="match status" value="1"/>
</dbReference>
<evidence type="ECO:0000259" key="17">
    <source>
        <dbReference type="PROSITE" id="PS50853"/>
    </source>
</evidence>
<dbReference type="Bgee" id="ENSORLG00000017385">
    <property type="expression patterns" value="Expressed in heart and 13 other cell types or tissues"/>
</dbReference>
<keyword evidence="5" id="KW-0677">Repeat</keyword>
<dbReference type="InterPro" id="IPR000242">
    <property type="entry name" value="PTP_cat"/>
</dbReference>
<dbReference type="GO" id="GO:0016020">
    <property type="term" value="C:membrane"/>
    <property type="evidence" value="ECO:0007669"/>
    <property type="project" value="UniProtKB-SubCell"/>
</dbReference>
<dbReference type="SUPFAM" id="SSF49265">
    <property type="entry name" value="Fibronectin type III"/>
    <property type="match status" value="13"/>
</dbReference>
<sequence>MEVRFLLVDALTQICVNTNGADGDSKSVFKCLQIKSFMLNSSSYAELWFCLHHTCSVASLFVQGRYDPNRGAVRVRPSRLKPVRGPPVCRDQPMSSRDTRQDGIRASPPEDHAASLPCSISVSEVVSGLDSVSVSVSTAGLNCSFNLTESRGDGAECLKIQEAEEEVEGRRNQTSGSRSSRNMFLCVLDHLEPGTSYRLQVESQTDAESANVTVNTRPSPVVGLAVTSRTCTSLDLGWQAGPGRTQRFRLQLWEGSASPDQSNLLRNEVLESTATQHTLSQLTPGRRYNVTMVTEAGWTQSSSSSIEAQTVPSAVSNITAVSINSTSLWLSWQQPKGDVDELIVLVSSSSANIWEKTLHPNAVAVSVDQLTPGSAYQVVVKSRSGSLTNQSEIRITKAPATASLLSLSPSSSGGLVLTWLPPVGHWENYSLSLSDGSQQIFSTFLDKGAVNYSFPGTKLIPGRSYRAVLTVESGGLTAESSCDGLTAPAAPLDLHIRHYDESSLSAMWSHAPSGSRDGYLLTIRHGMVTVDTREVDPNMRECTFNVLVPGRLYNITVATRSGNLSASAWVEGRTVPMELRTINLRSSGVDSLQASWEKPPGDVDSFNLILLQDSSMLQNHSVPASSSSLLLTGLTPGALYRLQAASVSGELHSKPAGLEARTAPASVSDVTVSNRGRSDALQVSWHPAVGLVNSYLVRLKDGQRGMHILAVSSSSPPECSFSSLVAGRLYSVVIVTRSGSLENTTVVKARTQPATVQNPTAVHSAREDYLKVYWRHAAGDLDHYVVLIHYNHSMLQNKSVSAGHNECAFSSLTPGRLYSVTVETWSGDFVSSISTDGRTLPAAVGNLSLGNAGTTYLNVTWSPAPGDVDHYEVTLLFNDTRVFPPITLGRELRHHLLTALTPGRLYKVVVSTFSGPHQTAQFTEGRTVPSSVQNLQMVPQPGRSDSVAGLLVSWTPGGGDLDVYLVTLSNQDGASIDIRPVPKYVSTLDYLELIPGQVYSVTVQSRSGKLTNDSSRSGRTAPAGVTALQADNGHTAHSLTVSWERPVGVFDSYTLHLLDEAGVTLINQSISAEKRSKQLEGLTSGKWYRVTVVTLSGGVPSLNAAVAEGQTRPAAVSNLTVTAVNTSSLSFSWRPSAGLVDLYDLSLFSVLESTGSQRPAEGRKEHQQAAGELLDLQKVSPAVHSCVFSGLQAGSLYRLQVVSWSRRMSSDSSVLARTVPSPVSSLQIQSSKQTDRLTVVWQPGGGSWSSYQVVLYDAYGATLGAQMLGAEHRSQPFSGLIPGRLYRAEVITHSGDMTNNVSAFGRTSPEPPTHLSVKQGPTNDTIELSWAGPLAGDFTDFSLQWEPPEQLRVSKSHPTGSTVGGMFPGRQYNFTLMTVSGGGAKGSPIAMSQPIQRSIRTSPTPLKSLHCFPLSSSSLSCSWTPPTADFDSYEVESRRYDDGYLVSALRLAGGVTAVTLGNLEAFRKYSVTIRVSSAGQTSPPTTHTTVTMIDRPPVPPPTVRVNERSSKVTSSSILFRFNCSWFSDSNGAIRYFAVIVAESETTELVQPEQRHPLPSYRHYISNSSIRAYQTSFFQSRCPQDADSTAGQVVELHLGAGGDRLGGACDHYEDDLYLSDSYGEFCDGPLRPKTSYRLSVRAFTKLFDENHREVGEPLFSDTYLSTPLKTHAEPLGGVVEGLSAGMFLIGMMVAVVSLLVYRQRLRKVAVQENPVVRMSMWKEVPASGLYMGVRSNRRVTSPIKACHFESHLAKLQADSNYLLSEEFEDLKDVGRNQTMDVARLPENRGKNRYNNILPYDSTRLKLSYLEDDPCSDFINASYIPGNNYRREYIATQGPLPGTKDDFWRMVWEHNVYNIVMVTQCVEKGRVKCDQYWPADTEPLYYGDLVIQMLSESVLPEWTIREFKVISESSCSYPRMLRHFHYTVWPDHGVPETTQSLIQFVRTVRDYVDRSPSTGATVVHCSAGVGRTGTFIALDRVLQQLDSKGTIDLYGIVFDLRLHRQHMVQTECQYAFLHQCVRDVLRARKHRSEQENPLYPIYENFNPQLCRDVMFSGR</sequence>
<feature type="region of interest" description="Disordered" evidence="13">
    <location>
        <begin position="79"/>
        <end position="115"/>
    </location>
</feature>
<keyword evidence="3 14" id="KW-0812">Transmembrane</keyword>
<dbReference type="CDD" id="cd00063">
    <property type="entry name" value="FN3"/>
    <property type="match status" value="8"/>
</dbReference>
<feature type="transmembrane region" description="Helical" evidence="14">
    <location>
        <begin position="1680"/>
        <end position="1700"/>
    </location>
</feature>
<feature type="domain" description="Tyrosine-protein phosphatase" evidence="15">
    <location>
        <begin position="1762"/>
        <end position="2022"/>
    </location>
</feature>
<evidence type="ECO:0000256" key="7">
    <source>
        <dbReference type="ARBA" id="ARBA00022912"/>
    </source>
</evidence>
<feature type="domain" description="Tyrosine specific protein phosphatases" evidence="16">
    <location>
        <begin position="1937"/>
        <end position="2013"/>
    </location>
</feature>
<evidence type="ECO:0000256" key="2">
    <source>
        <dbReference type="ARBA" id="ARBA00013064"/>
    </source>
</evidence>
<evidence type="ECO:0000256" key="9">
    <source>
        <dbReference type="ARBA" id="ARBA00023136"/>
    </source>
</evidence>
<feature type="domain" description="Fibronectin type-III" evidence="17">
    <location>
        <begin position="1021"/>
        <end position="1114"/>
    </location>
</feature>
<feature type="domain" description="Fibronectin type-III" evidence="17">
    <location>
        <begin position="1402"/>
        <end position="1496"/>
    </location>
</feature>
<dbReference type="Pfam" id="PF00102">
    <property type="entry name" value="Y_phosphatase"/>
    <property type="match status" value="1"/>
</dbReference>
<dbReference type="PROSITE" id="PS00383">
    <property type="entry name" value="TYR_PHOSPHATASE_1"/>
    <property type="match status" value="1"/>
</dbReference>
<dbReference type="InterPro" id="IPR000387">
    <property type="entry name" value="Tyr_Pase_dom"/>
</dbReference>
<evidence type="ECO:0000256" key="5">
    <source>
        <dbReference type="ARBA" id="ARBA00022737"/>
    </source>
</evidence>
<feature type="region of interest" description="Disordered" evidence="13">
    <location>
        <begin position="1477"/>
        <end position="1507"/>
    </location>
</feature>
<evidence type="ECO:0000256" key="14">
    <source>
        <dbReference type="SAM" id="Phobius"/>
    </source>
</evidence>
<evidence type="ECO:0000313" key="18">
    <source>
        <dbReference type="Ensembl" id="ENSORLP00000043851.1"/>
    </source>
</evidence>
<comment type="subcellular location">
    <subcellularLocation>
        <location evidence="1">Membrane</location>
        <topology evidence="1">Single-pass type I membrane protein</topology>
    </subcellularLocation>
</comment>
<dbReference type="EC" id="3.1.3.48" evidence="2"/>
<keyword evidence="10" id="KW-0325">Glycoprotein</keyword>
<dbReference type="InterPro" id="IPR050713">
    <property type="entry name" value="RTP_Phos/Ushers"/>
</dbReference>
<keyword evidence="7" id="KW-0904">Protein phosphatase</keyword>
<dbReference type="GO" id="GO:0045296">
    <property type="term" value="F:cadherin binding"/>
    <property type="evidence" value="ECO:0000318"/>
    <property type="project" value="GO_Central"/>
</dbReference>
<feature type="compositionally biased region" description="Low complexity" evidence="13">
    <location>
        <begin position="1481"/>
        <end position="1491"/>
    </location>
</feature>
<dbReference type="PROSITE" id="PS50853">
    <property type="entry name" value="FN3"/>
    <property type="match status" value="8"/>
</dbReference>
<evidence type="ECO:0000313" key="19">
    <source>
        <dbReference type="Proteomes" id="UP000001038"/>
    </source>
</evidence>
<name>A0A3B3IIV3_ORYLA</name>
<evidence type="ECO:0000256" key="8">
    <source>
        <dbReference type="ARBA" id="ARBA00022989"/>
    </source>
</evidence>
<dbReference type="Ensembl" id="ENSORLT00000046123.1">
    <property type="protein sequence ID" value="ENSORLP00000043851.1"/>
    <property type="gene ID" value="ENSORLG00000017385.2"/>
</dbReference>
<dbReference type="GeneTree" id="ENSGT00940000156088"/>
<gene>
    <name evidence="18" type="primary">PTPRB</name>
</gene>
<feature type="domain" description="Fibronectin type-III" evidence="17">
    <location>
        <begin position="843"/>
        <end position="941"/>
    </location>
</feature>
<dbReference type="STRING" id="8090.ENSORLP00000043851"/>
<dbReference type="SUPFAM" id="SSF52799">
    <property type="entry name" value="(Phosphotyrosine protein) phosphatases II"/>
    <property type="match status" value="1"/>
</dbReference>
<evidence type="ECO:0000256" key="3">
    <source>
        <dbReference type="ARBA" id="ARBA00022692"/>
    </source>
</evidence>
<feature type="domain" description="Fibronectin type-III" evidence="17">
    <location>
        <begin position="1311"/>
        <end position="1401"/>
    </location>
</feature>
<dbReference type="SMART" id="SM00060">
    <property type="entry name" value="FN3"/>
    <property type="match status" value="16"/>
</dbReference>
<reference evidence="18" key="2">
    <citation type="submission" date="2025-08" db="UniProtKB">
        <authorList>
            <consortium name="Ensembl"/>
        </authorList>
    </citation>
    <scope>IDENTIFICATION</scope>
    <source>
        <strain evidence="18">Hd-rR</strain>
    </source>
</reference>
<evidence type="ECO:0000256" key="11">
    <source>
        <dbReference type="ARBA" id="ARBA00025789"/>
    </source>
</evidence>
<dbReference type="GO" id="GO:0043235">
    <property type="term" value="C:receptor complex"/>
    <property type="evidence" value="ECO:0000318"/>
    <property type="project" value="GO_Central"/>
</dbReference>
<evidence type="ECO:0000259" key="16">
    <source>
        <dbReference type="PROSITE" id="PS50056"/>
    </source>
</evidence>
<dbReference type="InParanoid" id="A0A3B3IIV3"/>
<proteinExistence type="inferred from homology"/>
<dbReference type="GO" id="GO:0004725">
    <property type="term" value="F:protein tyrosine phosphatase activity"/>
    <property type="evidence" value="ECO:0007669"/>
    <property type="project" value="UniProtKB-EC"/>
</dbReference>
<comment type="similarity">
    <text evidence="11">Belongs to the protein-tyrosine phosphatase family. Receptor class 3 subfamily.</text>
</comment>
<reference evidence="18" key="3">
    <citation type="submission" date="2025-09" db="UniProtKB">
        <authorList>
            <consortium name="Ensembl"/>
        </authorList>
    </citation>
    <scope>IDENTIFICATION</scope>
    <source>
        <strain evidence="18">Hd-rR</strain>
    </source>
</reference>
<feature type="domain" description="Fibronectin type-III" evidence="17">
    <location>
        <begin position="575"/>
        <end position="666"/>
    </location>
</feature>
<keyword evidence="8 14" id="KW-1133">Transmembrane helix</keyword>
<evidence type="ECO:0000256" key="10">
    <source>
        <dbReference type="ARBA" id="ARBA00023180"/>
    </source>
</evidence>
<comment type="catalytic activity">
    <reaction evidence="12">
        <text>O-phospho-L-tyrosyl-[protein] + H2O = L-tyrosyl-[protein] + phosphate</text>
        <dbReference type="Rhea" id="RHEA:10684"/>
        <dbReference type="Rhea" id="RHEA-COMP:10136"/>
        <dbReference type="Rhea" id="RHEA-COMP:20101"/>
        <dbReference type="ChEBI" id="CHEBI:15377"/>
        <dbReference type="ChEBI" id="CHEBI:43474"/>
        <dbReference type="ChEBI" id="CHEBI:46858"/>
        <dbReference type="ChEBI" id="CHEBI:61978"/>
        <dbReference type="EC" id="3.1.3.48"/>
    </reaction>
</comment>
<dbReference type="FunFam" id="2.60.40.10:FF:000369">
    <property type="entry name" value="Protein tyrosine phosphatase, receptor type B"/>
    <property type="match status" value="6"/>
</dbReference>
<evidence type="ECO:0000256" key="12">
    <source>
        <dbReference type="ARBA" id="ARBA00051722"/>
    </source>
</evidence>
<dbReference type="FunCoup" id="A0A3B3IIV3">
    <property type="interactions" value="600"/>
</dbReference>
<dbReference type="PROSITE" id="PS50056">
    <property type="entry name" value="TYR_PHOSPHATASE_2"/>
    <property type="match status" value="1"/>
</dbReference>
<evidence type="ECO:0000256" key="13">
    <source>
        <dbReference type="SAM" id="MobiDB-lite"/>
    </source>
</evidence>
<evidence type="ECO:0000256" key="6">
    <source>
        <dbReference type="ARBA" id="ARBA00022801"/>
    </source>
</evidence>
<dbReference type="PRINTS" id="PR00700">
    <property type="entry name" value="PRTYPHPHTASE"/>
</dbReference>
<keyword evidence="19" id="KW-1185">Reference proteome</keyword>
<evidence type="ECO:0000256" key="1">
    <source>
        <dbReference type="ARBA" id="ARBA00004479"/>
    </source>
</evidence>
<dbReference type="SMART" id="SM00404">
    <property type="entry name" value="PTPc_motif"/>
    <property type="match status" value="1"/>
</dbReference>
<dbReference type="InterPro" id="IPR029021">
    <property type="entry name" value="Prot-tyrosine_phosphatase-like"/>
</dbReference>
<organism evidence="18 19">
    <name type="scientific">Oryzias latipes</name>
    <name type="common">Japanese rice fish</name>
    <name type="synonym">Japanese killifish</name>
    <dbReference type="NCBI Taxonomy" id="8090"/>
    <lineage>
        <taxon>Eukaryota</taxon>
        <taxon>Metazoa</taxon>
        <taxon>Chordata</taxon>
        <taxon>Craniata</taxon>
        <taxon>Vertebrata</taxon>
        <taxon>Euteleostomi</taxon>
        <taxon>Actinopterygii</taxon>
        <taxon>Neopterygii</taxon>
        <taxon>Teleostei</taxon>
        <taxon>Neoteleostei</taxon>
        <taxon>Acanthomorphata</taxon>
        <taxon>Ovalentaria</taxon>
        <taxon>Atherinomorphae</taxon>
        <taxon>Beloniformes</taxon>
        <taxon>Adrianichthyidae</taxon>
        <taxon>Oryziinae</taxon>
        <taxon>Oryzias</taxon>
    </lineage>
</organism>
<dbReference type="InterPro" id="IPR003961">
    <property type="entry name" value="FN3_dom"/>
</dbReference>
<accession>A0A3B3IIV3</accession>
<dbReference type="InterPro" id="IPR041201">
    <property type="entry name" value="PTPRJ_TM"/>
</dbReference>
<dbReference type="SMART" id="SM00194">
    <property type="entry name" value="PTPc"/>
    <property type="match status" value="1"/>
</dbReference>
<reference evidence="18 19" key="1">
    <citation type="journal article" date="2007" name="Nature">
        <title>The medaka draft genome and insights into vertebrate genome evolution.</title>
        <authorList>
            <person name="Kasahara M."/>
            <person name="Naruse K."/>
            <person name="Sasaki S."/>
            <person name="Nakatani Y."/>
            <person name="Qu W."/>
            <person name="Ahsan B."/>
            <person name="Yamada T."/>
            <person name="Nagayasu Y."/>
            <person name="Doi K."/>
            <person name="Kasai Y."/>
            <person name="Jindo T."/>
            <person name="Kobayashi D."/>
            <person name="Shimada A."/>
            <person name="Toyoda A."/>
            <person name="Kuroki Y."/>
            <person name="Fujiyama A."/>
            <person name="Sasaki T."/>
            <person name="Shimizu A."/>
            <person name="Asakawa S."/>
            <person name="Shimizu N."/>
            <person name="Hashimoto S."/>
            <person name="Yang J."/>
            <person name="Lee Y."/>
            <person name="Matsushima K."/>
            <person name="Sugano S."/>
            <person name="Sakaizumi M."/>
            <person name="Narita T."/>
            <person name="Ohishi K."/>
            <person name="Haga S."/>
            <person name="Ohta F."/>
            <person name="Nomoto H."/>
            <person name="Nogata K."/>
            <person name="Morishita T."/>
            <person name="Endo T."/>
            <person name="Shin-I T."/>
            <person name="Takeda H."/>
            <person name="Morishita S."/>
            <person name="Kohara Y."/>
        </authorList>
    </citation>
    <scope>NUCLEOTIDE SEQUENCE [LARGE SCALE GENOMIC DNA]</scope>
    <source>
        <strain evidence="18 19">Hd-rR</strain>
    </source>
</reference>
<protein>
    <recommendedName>
        <fullName evidence="2">protein-tyrosine-phosphatase</fullName>
        <ecNumber evidence="2">3.1.3.48</ecNumber>
    </recommendedName>
</protein>
<dbReference type="PROSITE" id="PS50055">
    <property type="entry name" value="TYR_PHOSPHATASE_PTP"/>
    <property type="match status" value="1"/>
</dbReference>
<dbReference type="InterPro" id="IPR003595">
    <property type="entry name" value="Tyr_Pase_cat"/>
</dbReference>
<dbReference type="Gene3D" id="2.60.40.10">
    <property type="entry name" value="Immunoglobulins"/>
    <property type="match status" value="13"/>
</dbReference>
<feature type="domain" description="Fibronectin type-III" evidence="17">
    <location>
        <begin position="1115"/>
        <end position="1224"/>
    </location>
</feature>
<evidence type="ECO:0000259" key="15">
    <source>
        <dbReference type="PROSITE" id="PS50055"/>
    </source>
</evidence>
<feature type="compositionally biased region" description="Basic and acidic residues" evidence="13">
    <location>
        <begin position="97"/>
        <end position="113"/>
    </location>
</feature>
<dbReference type="InterPro" id="IPR013783">
    <property type="entry name" value="Ig-like_fold"/>
</dbReference>
<feature type="domain" description="Fibronectin type-III" evidence="17">
    <location>
        <begin position="217"/>
        <end position="314"/>
    </location>
</feature>
<keyword evidence="6" id="KW-0378">Hydrolase</keyword>
<feature type="domain" description="Fibronectin type-III" evidence="17">
    <location>
        <begin position="755"/>
        <end position="842"/>
    </location>
</feature>
<dbReference type="PANTHER" id="PTHR46957">
    <property type="entry name" value="CYTOKINE RECEPTOR"/>
    <property type="match status" value="1"/>
</dbReference>
<dbReference type="Pfam" id="PF00041">
    <property type="entry name" value="fn3"/>
    <property type="match status" value="11"/>
</dbReference>
<dbReference type="InterPro" id="IPR016130">
    <property type="entry name" value="Tyr_Pase_AS"/>
</dbReference>
<evidence type="ECO:0000256" key="4">
    <source>
        <dbReference type="ARBA" id="ARBA00022729"/>
    </source>
</evidence>
<dbReference type="FunFam" id="3.90.190.10:FF:000009">
    <property type="entry name" value="Receptor-type tyrosine-protein phosphatase beta"/>
    <property type="match status" value="1"/>
</dbReference>
<dbReference type="Pfam" id="PF18861">
    <property type="entry name" value="PTP_tm"/>
    <property type="match status" value="1"/>
</dbReference>
<dbReference type="Gene3D" id="3.90.190.10">
    <property type="entry name" value="Protein tyrosine phosphatase superfamily"/>
    <property type="match status" value="1"/>
</dbReference>